<dbReference type="EMBL" id="VUOB01000025">
    <property type="protein sequence ID" value="KAA2261774.1"/>
    <property type="molecule type" value="Genomic_DNA"/>
</dbReference>
<dbReference type="SMART" id="SM00896">
    <property type="entry name" value="FDX-ACB"/>
    <property type="match status" value="1"/>
</dbReference>
<dbReference type="GO" id="GO:0005524">
    <property type="term" value="F:ATP binding"/>
    <property type="evidence" value="ECO:0007669"/>
    <property type="project" value="UniProtKB-KW"/>
</dbReference>
<comment type="similarity">
    <text evidence="1">Belongs to the class-II aminoacyl-tRNA synthetase family.</text>
</comment>
<evidence type="ECO:0000256" key="4">
    <source>
        <dbReference type="ARBA" id="ARBA00022840"/>
    </source>
</evidence>
<dbReference type="InterPro" id="IPR002319">
    <property type="entry name" value="Phenylalanyl-tRNA_Synthase"/>
</dbReference>
<evidence type="ECO:0000256" key="8">
    <source>
        <dbReference type="ARBA" id="ARBA00031194"/>
    </source>
</evidence>
<evidence type="ECO:0000313" key="11">
    <source>
        <dbReference type="EMBL" id="KAA2261774.1"/>
    </source>
</evidence>
<evidence type="ECO:0000256" key="1">
    <source>
        <dbReference type="ARBA" id="ARBA00008226"/>
    </source>
</evidence>
<evidence type="ECO:0000313" key="12">
    <source>
        <dbReference type="Proteomes" id="UP000323454"/>
    </source>
</evidence>
<evidence type="ECO:0000259" key="9">
    <source>
        <dbReference type="PROSITE" id="PS50862"/>
    </source>
</evidence>
<dbReference type="AlphaFoldDB" id="A0A5B2XF71"/>
<evidence type="ECO:0000259" key="10">
    <source>
        <dbReference type="PROSITE" id="PS51447"/>
    </source>
</evidence>
<dbReference type="InterPro" id="IPR036690">
    <property type="entry name" value="Fdx_antiC-bd_sf"/>
</dbReference>
<dbReference type="GO" id="GO:0004812">
    <property type="term" value="F:aminoacyl-tRNA ligase activity"/>
    <property type="evidence" value="ECO:0007669"/>
    <property type="project" value="UniProtKB-KW"/>
</dbReference>
<reference evidence="11 12" key="1">
    <citation type="submission" date="2019-09" db="EMBL/GenBank/DDBJ databases">
        <title>Goodfellowia gen. nov., a new genus of the Pseudonocardineae related to Actinoalloteichus, containing Goodfellowia coeruleoviolacea gen. nov., comb. nov. gen. nov., comb. nov.</title>
        <authorList>
            <person name="Labeda D."/>
        </authorList>
    </citation>
    <scope>NUCLEOTIDE SEQUENCE [LARGE SCALE GENOMIC DNA]</scope>
    <source>
        <strain evidence="11 12">AN110305</strain>
    </source>
</reference>
<protein>
    <recommendedName>
        <fullName evidence="8">Phenylalanyl-tRNA synthetase</fullName>
    </recommendedName>
</protein>
<dbReference type="OrthoDB" id="489670at2"/>
<keyword evidence="5" id="KW-0648">Protein biosynthesis</keyword>
<reference evidence="11 12" key="2">
    <citation type="submission" date="2019-09" db="EMBL/GenBank/DDBJ databases">
        <authorList>
            <person name="Jin C."/>
        </authorList>
    </citation>
    <scope>NUCLEOTIDE SEQUENCE [LARGE SCALE GENOMIC DNA]</scope>
    <source>
        <strain evidence="11 12">AN110305</strain>
    </source>
</reference>
<keyword evidence="4" id="KW-0067">ATP-binding</keyword>
<evidence type="ECO:0000256" key="5">
    <source>
        <dbReference type="ARBA" id="ARBA00022917"/>
    </source>
</evidence>
<dbReference type="InterPro" id="IPR045864">
    <property type="entry name" value="aa-tRNA-synth_II/BPL/LPL"/>
</dbReference>
<dbReference type="Pfam" id="PF01409">
    <property type="entry name" value="tRNA-synt_2d"/>
    <property type="match status" value="1"/>
</dbReference>
<keyword evidence="6" id="KW-0809">Transit peptide</keyword>
<dbReference type="GO" id="GO:0000049">
    <property type="term" value="F:tRNA binding"/>
    <property type="evidence" value="ECO:0007669"/>
    <property type="project" value="InterPro"/>
</dbReference>
<dbReference type="RefSeq" id="WP_149850232.1">
    <property type="nucleotide sequence ID" value="NZ_VUOB01000025.1"/>
</dbReference>
<organism evidence="11 12">
    <name type="scientific">Solihabitans fulvus</name>
    <dbReference type="NCBI Taxonomy" id="1892852"/>
    <lineage>
        <taxon>Bacteria</taxon>
        <taxon>Bacillati</taxon>
        <taxon>Actinomycetota</taxon>
        <taxon>Actinomycetes</taxon>
        <taxon>Pseudonocardiales</taxon>
        <taxon>Pseudonocardiaceae</taxon>
        <taxon>Solihabitans</taxon>
    </lineage>
</organism>
<dbReference type="Pfam" id="PF03147">
    <property type="entry name" value="FDX-ACB"/>
    <property type="match status" value="1"/>
</dbReference>
<dbReference type="PROSITE" id="PS51447">
    <property type="entry name" value="FDX_ACB"/>
    <property type="match status" value="1"/>
</dbReference>
<dbReference type="SUPFAM" id="SSF55681">
    <property type="entry name" value="Class II aaRS and biotin synthetases"/>
    <property type="match status" value="1"/>
</dbReference>
<dbReference type="SUPFAM" id="SSF54991">
    <property type="entry name" value="Anticodon-binding domain of PheRS"/>
    <property type="match status" value="1"/>
</dbReference>
<evidence type="ECO:0000256" key="7">
    <source>
        <dbReference type="ARBA" id="ARBA00023146"/>
    </source>
</evidence>
<dbReference type="Proteomes" id="UP000323454">
    <property type="component" value="Unassembled WGS sequence"/>
</dbReference>
<keyword evidence="2" id="KW-0436">Ligase</keyword>
<evidence type="ECO:0000256" key="6">
    <source>
        <dbReference type="ARBA" id="ARBA00022946"/>
    </source>
</evidence>
<accession>A0A5B2XF71</accession>
<dbReference type="InterPro" id="IPR006195">
    <property type="entry name" value="aa-tRNA-synth_II"/>
</dbReference>
<keyword evidence="7" id="KW-0030">Aminoacyl-tRNA synthetase</keyword>
<dbReference type="Gene3D" id="3.30.930.10">
    <property type="entry name" value="Bira Bifunctional Protein, Domain 2"/>
    <property type="match status" value="1"/>
</dbReference>
<keyword evidence="12" id="KW-1185">Reference proteome</keyword>
<evidence type="ECO:0000256" key="3">
    <source>
        <dbReference type="ARBA" id="ARBA00022741"/>
    </source>
</evidence>
<dbReference type="Gene3D" id="3.30.70.380">
    <property type="entry name" value="Ferrodoxin-fold anticodon-binding domain"/>
    <property type="match status" value="1"/>
</dbReference>
<keyword evidence="3" id="KW-0547">Nucleotide-binding</keyword>
<dbReference type="GO" id="GO:0006412">
    <property type="term" value="P:translation"/>
    <property type="evidence" value="ECO:0007669"/>
    <property type="project" value="UniProtKB-KW"/>
</dbReference>
<feature type="domain" description="FDX-ACB" evidence="10">
    <location>
        <begin position="261"/>
        <end position="369"/>
    </location>
</feature>
<dbReference type="InterPro" id="IPR005121">
    <property type="entry name" value="Fdx_antiC-bd"/>
</dbReference>
<comment type="caution">
    <text evidence="11">The sequence shown here is derived from an EMBL/GenBank/DDBJ whole genome shotgun (WGS) entry which is preliminary data.</text>
</comment>
<name>A0A5B2XF71_9PSEU</name>
<evidence type="ECO:0000256" key="2">
    <source>
        <dbReference type="ARBA" id="ARBA00022598"/>
    </source>
</evidence>
<proteinExistence type="inferred from homology"/>
<dbReference type="PROSITE" id="PS50862">
    <property type="entry name" value="AA_TRNA_LIGASE_II"/>
    <property type="match status" value="1"/>
</dbReference>
<sequence>MLTVTELTHALSARDLTRPEQGPHAVQLLVDEIVGALGTALGSEVRVLRDHPVVPVEDNYERLGYPRDAVTRDLRYSRYVSETCMLRSHTSAMIPPALRDVAARPLGRLDVLLACPGISYRRDSVDRLHTGTPHQLDLWRVVDGPLGSDALDEAIALVLGAALPGATYRAVPTEHPYTEGGRQLDVLVDGEWVEVGECGLAAPRVLAGAGLPPRVRGVAMGLGLDRLLMLRKGIPDIRLLSASDPRIAGQLLDLLPYRPVSRHPAIVRDLSVAVAAEADAETLGDEVRDALGPDVVAVEEIRVLSETPVEDLPAAAVARLGARPGQKNVLLRVVLRDHSRTLSDEEANLARDRVYAAVHRGAEHQWATEDH</sequence>
<gene>
    <name evidence="11" type="ORF">F0L68_15280</name>
</gene>
<dbReference type="GO" id="GO:0043039">
    <property type="term" value="P:tRNA aminoacylation"/>
    <property type="evidence" value="ECO:0007669"/>
    <property type="project" value="InterPro"/>
</dbReference>
<feature type="domain" description="Aminoacyl-transfer RNA synthetases class-II family profile" evidence="9">
    <location>
        <begin position="137"/>
        <end position="256"/>
    </location>
</feature>